<evidence type="ECO:0000313" key="4">
    <source>
        <dbReference type="EMBL" id="WFD01548.1"/>
    </source>
</evidence>
<dbReference type="PANTHER" id="PTHR12435">
    <property type="match status" value="1"/>
</dbReference>
<dbReference type="SUPFAM" id="SSF52540">
    <property type="entry name" value="P-loop containing nucleoside triphosphate hydrolases"/>
    <property type="match status" value="1"/>
</dbReference>
<reference evidence="4" key="1">
    <citation type="submission" date="2023-03" db="EMBL/GenBank/DDBJ databases">
        <title>Mating type loci evolution in Malassezia.</title>
        <authorList>
            <person name="Coelho M.A."/>
        </authorList>
    </citation>
    <scope>NUCLEOTIDE SEQUENCE</scope>
    <source>
        <strain evidence="4">CBS 7876</strain>
    </source>
</reference>
<sequence>MALVIVTGLPCSGRTTRAREVHAAFEARLHEVPSLSRVVRVCDDDVHVDKSVFDCTCEPYAAQRTEKGARAAYLSAVRRALGHNAIVIADGGAGMNIKGYRYELWCAARELGIRCATVGAALTQMHVACAPELPRAWNAARIAEGRADAYSPTGLDELMARFEEPTPAARWHRPLFVVTATGPVDAADFSPTPLDELWHAATQAEVQAPKAVTAQRHSTSNNSMERVDSVTQQVVAALQEQRAQAAHGAVTLAPAGLAPLVVTLPPGRAFPTPARLQTLRRQFVRVYAGKAEFQDVGLTDAAAEQRVAQLFAAWLQEALAT</sequence>
<comment type="similarity">
    <text evidence="3">Belongs to the KTI12 family.</text>
</comment>
<evidence type="ECO:0000256" key="3">
    <source>
        <dbReference type="ARBA" id="ARBA00025768"/>
    </source>
</evidence>
<proteinExistence type="inferred from homology"/>
<dbReference type="GO" id="GO:0005524">
    <property type="term" value="F:ATP binding"/>
    <property type="evidence" value="ECO:0007669"/>
    <property type="project" value="UniProtKB-KW"/>
</dbReference>
<dbReference type="AlphaFoldDB" id="A0AAF0IRR8"/>
<dbReference type="InterPro" id="IPR013641">
    <property type="entry name" value="KTI12/PSTK"/>
</dbReference>
<dbReference type="Gene3D" id="3.40.50.300">
    <property type="entry name" value="P-loop containing nucleotide triphosphate hydrolases"/>
    <property type="match status" value="1"/>
</dbReference>
<organism evidence="4 5">
    <name type="scientific">Malassezia obtusa</name>
    <dbReference type="NCBI Taxonomy" id="76774"/>
    <lineage>
        <taxon>Eukaryota</taxon>
        <taxon>Fungi</taxon>
        <taxon>Dikarya</taxon>
        <taxon>Basidiomycota</taxon>
        <taxon>Ustilaginomycotina</taxon>
        <taxon>Malasseziomycetes</taxon>
        <taxon>Malasseziales</taxon>
        <taxon>Malasseziaceae</taxon>
        <taxon>Malassezia</taxon>
    </lineage>
</organism>
<dbReference type="Pfam" id="PF08433">
    <property type="entry name" value="KTI12"/>
    <property type="match status" value="1"/>
</dbReference>
<evidence type="ECO:0000256" key="2">
    <source>
        <dbReference type="ARBA" id="ARBA00022840"/>
    </source>
</evidence>
<evidence type="ECO:0000256" key="1">
    <source>
        <dbReference type="ARBA" id="ARBA00022741"/>
    </source>
</evidence>
<evidence type="ECO:0000313" key="5">
    <source>
        <dbReference type="Proteomes" id="UP001214603"/>
    </source>
</evidence>
<accession>A0AAF0IRR8</accession>
<name>A0AAF0IRR8_9BASI</name>
<dbReference type="EMBL" id="CP119934">
    <property type="protein sequence ID" value="WFD01548.1"/>
    <property type="molecule type" value="Genomic_DNA"/>
</dbReference>
<keyword evidence="2" id="KW-0067">ATP-binding</keyword>
<dbReference type="InterPro" id="IPR027417">
    <property type="entry name" value="P-loop_NTPase"/>
</dbReference>
<protein>
    <submittedName>
        <fullName evidence="4">Kti12, chromatin associated</fullName>
    </submittedName>
</protein>
<dbReference type="Proteomes" id="UP001214603">
    <property type="component" value="Chromosome 1"/>
</dbReference>
<keyword evidence="5" id="KW-1185">Reference proteome</keyword>
<keyword evidence="1" id="KW-0547">Nucleotide-binding</keyword>
<gene>
    <name evidence="4" type="primary">KTI12</name>
    <name evidence="4" type="ORF">MOBT1_000216</name>
</gene>